<sequence length="209" mass="24880">MEYFLKKLNEEVIKGHVGPLPKVNGKEDMNFLEILYLSLYAGNRNFSGEYVSVPEVKKYNIGIEADTMTIQIPTNISKNDKVVLFKQDVWDYLPEFDFDKYQEKEKQKIREMVQEKKITIFSTNTFDPSQVLNKIAIFPFDNISYKKEEVIPMESVLQIKKEKTSQELVSWKIDRNILEKYIQNQEWMKVFSYVEEITKTEKNEHKLKR</sequence>
<gene>
    <name evidence="1" type="ORF">CCAND93_280001</name>
</gene>
<name>A0A0B7IQ00_9FLAO</name>
<reference evidence="1 2" key="1">
    <citation type="submission" date="2015-01" db="EMBL/GenBank/DDBJ databases">
        <authorList>
            <person name="Xiang T."/>
            <person name="Song Y."/>
            <person name="Huang L."/>
            <person name="Wang B."/>
            <person name="Wu P."/>
        </authorList>
    </citation>
    <scope>NUCLEOTIDE SEQUENCE [LARGE SCALE GENOMIC DNA]</scope>
    <source>
        <strain evidence="1 2">CcD93</strain>
    </source>
</reference>
<evidence type="ECO:0000313" key="1">
    <source>
        <dbReference type="EMBL" id="CEN52664.1"/>
    </source>
</evidence>
<dbReference type="RefSeq" id="WP_042007359.1">
    <property type="nucleotide sequence ID" value="NZ_CDOL01000201.1"/>
</dbReference>
<dbReference type="EMBL" id="CDOL01000201">
    <property type="protein sequence ID" value="CEN52664.1"/>
    <property type="molecule type" value="Genomic_DNA"/>
</dbReference>
<protein>
    <submittedName>
        <fullName evidence="1">Uncharacterized protein</fullName>
    </submittedName>
</protein>
<dbReference type="Proteomes" id="UP000038200">
    <property type="component" value="Unassembled WGS sequence"/>
</dbReference>
<evidence type="ECO:0000313" key="2">
    <source>
        <dbReference type="Proteomes" id="UP000038200"/>
    </source>
</evidence>
<organism evidence="1 2">
    <name type="scientific">Capnocytophaga canis</name>
    <dbReference type="NCBI Taxonomy" id="1848903"/>
    <lineage>
        <taxon>Bacteria</taxon>
        <taxon>Pseudomonadati</taxon>
        <taxon>Bacteroidota</taxon>
        <taxon>Flavobacteriia</taxon>
        <taxon>Flavobacteriales</taxon>
        <taxon>Flavobacteriaceae</taxon>
        <taxon>Capnocytophaga</taxon>
    </lineage>
</organism>
<proteinExistence type="predicted"/>
<accession>A0A0B7IQ00</accession>
<dbReference type="AlphaFoldDB" id="A0A0B7IQ00"/>